<keyword evidence="1" id="KW-0732">Signal</keyword>
<dbReference type="InterPro" id="IPR013830">
    <property type="entry name" value="SGNH_hydro"/>
</dbReference>
<evidence type="ECO:0000313" key="4">
    <source>
        <dbReference type="Proteomes" id="UP000256970"/>
    </source>
</evidence>
<evidence type="ECO:0000256" key="1">
    <source>
        <dbReference type="SAM" id="SignalP"/>
    </source>
</evidence>
<proteinExistence type="predicted"/>
<organism evidence="3 4">
    <name type="scientific">Tetradesmus obliquus</name>
    <name type="common">Green alga</name>
    <name type="synonym">Acutodesmus obliquus</name>
    <dbReference type="NCBI Taxonomy" id="3088"/>
    <lineage>
        <taxon>Eukaryota</taxon>
        <taxon>Viridiplantae</taxon>
        <taxon>Chlorophyta</taxon>
        <taxon>core chlorophytes</taxon>
        <taxon>Chlorophyceae</taxon>
        <taxon>CS clade</taxon>
        <taxon>Sphaeropleales</taxon>
        <taxon>Scenedesmaceae</taxon>
        <taxon>Tetradesmus</taxon>
    </lineage>
</organism>
<dbReference type="Gene3D" id="3.40.50.1110">
    <property type="entry name" value="SGNH hydrolase"/>
    <property type="match status" value="1"/>
</dbReference>
<dbReference type="STRING" id="3088.A0A383W5L2"/>
<dbReference type="PANTHER" id="PTHR14209">
    <property type="entry name" value="ISOAMYL ACETATE-HYDROLYZING ESTERASE 1"/>
    <property type="match status" value="1"/>
</dbReference>
<protein>
    <recommendedName>
        <fullName evidence="2">SGNH hydrolase-type esterase domain-containing protein</fullName>
    </recommendedName>
</protein>
<evidence type="ECO:0000259" key="2">
    <source>
        <dbReference type="Pfam" id="PF13472"/>
    </source>
</evidence>
<dbReference type="SUPFAM" id="SSF52266">
    <property type="entry name" value="SGNH hydrolase"/>
    <property type="match status" value="1"/>
</dbReference>
<feature type="signal peptide" evidence="1">
    <location>
        <begin position="1"/>
        <end position="24"/>
    </location>
</feature>
<dbReference type="PANTHER" id="PTHR14209:SF19">
    <property type="entry name" value="ISOAMYL ACETATE-HYDROLYZING ESTERASE 1 HOMOLOG"/>
    <property type="match status" value="1"/>
</dbReference>
<dbReference type="InterPro" id="IPR045136">
    <property type="entry name" value="Iah1-like"/>
</dbReference>
<accession>A0A383W5L2</accession>
<keyword evidence="4" id="KW-1185">Reference proteome</keyword>
<evidence type="ECO:0000313" key="3">
    <source>
        <dbReference type="EMBL" id="SZX72520.1"/>
    </source>
</evidence>
<feature type="domain" description="SGNH hydrolase-type esterase" evidence="2">
    <location>
        <begin position="38"/>
        <end position="219"/>
    </location>
</feature>
<feature type="chain" id="PRO_5017012889" description="SGNH hydrolase-type esterase domain-containing protein" evidence="1">
    <location>
        <begin position="25"/>
        <end position="288"/>
    </location>
</feature>
<dbReference type="AlphaFoldDB" id="A0A383W5L2"/>
<sequence>MSLSWRANLCALCAVLLLATHATAGPYPAVANRPSFVAVGDGLTESAFSSEHMGWGLLLQQKYVRKADIINRGYGGFFTSWFVDFMLDSLFNVGNPALGIIFLGVKDSLTPAASGNHYISPQQFGSNVQRIMDAGKKAGISKFLLITPPPVCEACKGKTPKPWDRENSHSVQYVQQLAQLASRNGAAFLDIFSAWQADPDWHNKLLLPDKLHLSPKGNEVLFNAIVSTLERSFPELAPSGQALNWPLMDVISKDDPKAAFSKVVMNPSRVAGSCGGGSTPQWSRGRRM</sequence>
<reference evidence="3 4" key="1">
    <citation type="submission" date="2016-10" db="EMBL/GenBank/DDBJ databases">
        <authorList>
            <person name="Cai Z."/>
        </authorList>
    </citation>
    <scope>NUCLEOTIDE SEQUENCE [LARGE SCALE GENOMIC DNA]</scope>
</reference>
<dbReference type="InterPro" id="IPR036514">
    <property type="entry name" value="SGNH_hydro_sf"/>
</dbReference>
<gene>
    <name evidence="3" type="ORF">BQ4739_LOCUS12692</name>
</gene>
<name>A0A383W5L2_TETOB</name>
<dbReference type="EMBL" id="FNXT01001140">
    <property type="protein sequence ID" value="SZX72520.1"/>
    <property type="molecule type" value="Genomic_DNA"/>
</dbReference>
<dbReference type="Pfam" id="PF13472">
    <property type="entry name" value="Lipase_GDSL_2"/>
    <property type="match status" value="1"/>
</dbReference>
<dbReference type="Proteomes" id="UP000256970">
    <property type="component" value="Unassembled WGS sequence"/>
</dbReference>